<sequence>MKRYKLLPLSETMHYILLSLVKPAHGYKIMQQVNEMSNGDVNIAAGTLYGALENLQKNGYINMISESKERRKVYKITQLGKEILEIENDRLRRMVNIYESGSDQIEKND</sequence>
<dbReference type="Gene3D" id="1.10.10.10">
    <property type="entry name" value="Winged helix-like DNA-binding domain superfamily/Winged helix DNA-binding domain"/>
    <property type="match status" value="1"/>
</dbReference>
<dbReference type="InterPro" id="IPR005149">
    <property type="entry name" value="Tscrpt_reg_PadR_N"/>
</dbReference>
<gene>
    <name evidence="3" type="ORF">D3Z30_07425</name>
    <name evidence="4" type="ORF">DXC19_07430</name>
    <name evidence="2" type="ORF">G8J23_02350</name>
</gene>
<dbReference type="InterPro" id="IPR036388">
    <property type="entry name" value="WH-like_DNA-bd_sf"/>
</dbReference>
<evidence type="ECO:0000313" key="2">
    <source>
        <dbReference type="EMBL" id="MCG6224858.1"/>
    </source>
</evidence>
<dbReference type="EMBL" id="JAANHJ010000001">
    <property type="protein sequence ID" value="MCG6224858.1"/>
    <property type="molecule type" value="Genomic_DNA"/>
</dbReference>
<reference evidence="4 5" key="1">
    <citation type="submission" date="2018-08" db="EMBL/GenBank/DDBJ databases">
        <title>A genome reference for cultivated species of the human gut microbiota.</title>
        <authorList>
            <person name="Zou Y."/>
            <person name="Xue W."/>
            <person name="Luo G."/>
        </authorList>
    </citation>
    <scope>NUCLEOTIDE SEQUENCE [LARGE SCALE GENOMIC DNA]</scope>
    <source>
        <strain evidence="4 5">OM08-17AT</strain>
    </source>
</reference>
<organism evidence="4 5">
    <name type="scientific">Staphylococcus warneri</name>
    <dbReference type="NCBI Taxonomy" id="1292"/>
    <lineage>
        <taxon>Bacteria</taxon>
        <taxon>Bacillati</taxon>
        <taxon>Bacillota</taxon>
        <taxon>Bacilli</taxon>
        <taxon>Bacillales</taxon>
        <taxon>Staphylococcaceae</taxon>
        <taxon>Staphylococcus</taxon>
    </lineage>
</organism>
<reference evidence="3 6" key="2">
    <citation type="submission" date="2018-08" db="EMBL/GenBank/DDBJ databases">
        <title>Murine metabolic-syndrome-specific gut microbial biobank.</title>
        <authorList>
            <person name="Liu C."/>
        </authorList>
    </citation>
    <scope>NUCLEOTIDE SEQUENCE [LARGE SCALE GENOMIC DNA]</scope>
    <source>
        <strain evidence="3 6">1XD21-27</strain>
    </source>
</reference>
<dbReference type="PANTHER" id="PTHR33169:SF13">
    <property type="entry name" value="PADR-FAMILY TRANSCRIPTIONAL REGULATOR"/>
    <property type="match status" value="1"/>
</dbReference>
<dbReference type="Pfam" id="PF03551">
    <property type="entry name" value="PadR"/>
    <property type="match status" value="1"/>
</dbReference>
<dbReference type="InterPro" id="IPR052509">
    <property type="entry name" value="Metal_resp_DNA-bind_regulator"/>
</dbReference>
<dbReference type="Proteomes" id="UP000814367">
    <property type="component" value="Unassembled WGS sequence"/>
</dbReference>
<dbReference type="SUPFAM" id="SSF46785">
    <property type="entry name" value="Winged helix' DNA-binding domain"/>
    <property type="match status" value="1"/>
</dbReference>
<evidence type="ECO:0000313" key="4">
    <source>
        <dbReference type="EMBL" id="RGM31379.1"/>
    </source>
</evidence>
<evidence type="ECO:0000313" key="5">
    <source>
        <dbReference type="Proteomes" id="UP000261016"/>
    </source>
</evidence>
<evidence type="ECO:0000313" key="3">
    <source>
        <dbReference type="EMBL" id="NBH30813.1"/>
    </source>
</evidence>
<dbReference type="PANTHER" id="PTHR33169">
    <property type="entry name" value="PADR-FAMILY TRANSCRIPTIONAL REGULATOR"/>
    <property type="match status" value="1"/>
</dbReference>
<evidence type="ECO:0000259" key="1">
    <source>
        <dbReference type="Pfam" id="PF03551"/>
    </source>
</evidence>
<dbReference type="RefSeq" id="WP_002466723.1">
    <property type="nucleotide sequence ID" value="NZ_CABMFV010000002.1"/>
</dbReference>
<protein>
    <submittedName>
        <fullName evidence="4">PadR family transcriptional regulator</fullName>
    </submittedName>
</protein>
<keyword evidence="7" id="KW-1185">Reference proteome</keyword>
<feature type="domain" description="Transcription regulator PadR N-terminal" evidence="1">
    <location>
        <begin position="22"/>
        <end position="85"/>
    </location>
</feature>
<dbReference type="Proteomes" id="UP000481807">
    <property type="component" value="Unassembled WGS sequence"/>
</dbReference>
<dbReference type="Proteomes" id="UP000261016">
    <property type="component" value="Unassembled WGS sequence"/>
</dbReference>
<dbReference type="EMBL" id="QSTD01000002">
    <property type="protein sequence ID" value="RGM31379.1"/>
    <property type="molecule type" value="Genomic_DNA"/>
</dbReference>
<dbReference type="AlphaFoldDB" id="A0A364USD2"/>
<evidence type="ECO:0000313" key="7">
    <source>
        <dbReference type="Proteomes" id="UP000814367"/>
    </source>
</evidence>
<reference evidence="2 7" key="3">
    <citation type="submission" date="2020-03" db="EMBL/GenBank/DDBJ databases">
        <title>Comparative genetics of Staphylococcus warneri persistents from caprine mastitis.</title>
        <authorList>
            <person name="Franca C.A."/>
            <person name="Rosa D.S."/>
            <person name="Silva A."/>
            <person name="Rodrigues D.L.N."/>
            <person name="Santos R.G."/>
            <person name="Castillo R.E.H."/>
            <person name="Moreira M.A.S."/>
            <person name="Lima M.C."/>
            <person name="Gouveia G.V."/>
            <person name="Gouveia J.J.S."/>
            <person name="Souza R.F.S."/>
            <person name="Bertram B."/>
            <person name="Azevedo V."/>
            <person name="Costa M."/>
        </authorList>
    </citation>
    <scope>NUCLEOTIDE SEQUENCE [LARGE SCALE GENOMIC DNA]</scope>
    <source>
        <strain evidence="2 7">Cap 9.2</strain>
    </source>
</reference>
<evidence type="ECO:0000313" key="6">
    <source>
        <dbReference type="Proteomes" id="UP000481807"/>
    </source>
</evidence>
<name>A0A364USD2_STAWA</name>
<accession>A0A364USD2</accession>
<dbReference type="EMBL" id="QXWP01000003">
    <property type="protein sequence ID" value="NBH30813.1"/>
    <property type="molecule type" value="Genomic_DNA"/>
</dbReference>
<proteinExistence type="predicted"/>
<comment type="caution">
    <text evidence="4">The sequence shown here is derived from an EMBL/GenBank/DDBJ whole genome shotgun (WGS) entry which is preliminary data.</text>
</comment>
<dbReference type="InterPro" id="IPR036390">
    <property type="entry name" value="WH_DNA-bd_sf"/>
</dbReference>